<evidence type="ECO:0000313" key="1">
    <source>
        <dbReference type="EMBL" id="GAN65024.1"/>
    </source>
</evidence>
<gene>
    <name evidence="1" type="ORF">Abor_003_094</name>
</gene>
<accession>A0A6N3T026</accession>
<dbReference type="AlphaFoldDB" id="A0A0D6NG82"/>
<organism evidence="1 2">
    <name type="scientific">Acetobacter orientalis</name>
    <dbReference type="NCBI Taxonomy" id="146474"/>
    <lineage>
        <taxon>Bacteria</taxon>
        <taxon>Pseudomonadati</taxon>
        <taxon>Pseudomonadota</taxon>
        <taxon>Alphaproteobacteria</taxon>
        <taxon>Acetobacterales</taxon>
        <taxon>Acetobacteraceae</taxon>
        <taxon>Acetobacter</taxon>
    </lineage>
</organism>
<proteinExistence type="predicted"/>
<accession>A0A0D6NG82</accession>
<protein>
    <submittedName>
        <fullName evidence="1">Uncharacterized protein</fullName>
    </submittedName>
</protein>
<reference evidence="1 2" key="1">
    <citation type="submission" date="2012-11" db="EMBL/GenBank/DDBJ databases">
        <title>Whole genome sequence of Acetobacter orientalis 21F-2.</title>
        <authorList>
            <person name="Azuma Y."/>
            <person name="Higashiura N."/>
            <person name="Hirakawa H."/>
            <person name="Matsushita K."/>
        </authorList>
    </citation>
    <scope>NUCLEOTIDE SEQUENCE [LARGE SCALE GENOMIC DNA]</scope>
    <source>
        <strain evidence="1 2">21F-2</strain>
    </source>
</reference>
<name>A0A0D6NG82_9PROT</name>
<comment type="caution">
    <text evidence="1">The sequence shown here is derived from an EMBL/GenBank/DDBJ whole genome shotgun (WGS) entry which is preliminary data.</text>
</comment>
<evidence type="ECO:0000313" key="2">
    <source>
        <dbReference type="Proteomes" id="UP000032670"/>
    </source>
</evidence>
<dbReference type="Proteomes" id="UP000032670">
    <property type="component" value="Unassembled WGS sequence"/>
</dbReference>
<keyword evidence="2" id="KW-1185">Reference proteome</keyword>
<dbReference type="EMBL" id="BAMX01000003">
    <property type="protein sequence ID" value="GAN65024.1"/>
    <property type="molecule type" value="Genomic_DNA"/>
</dbReference>
<sequence>MGDILKRQTIFQPCFSVIRSNIKKNLCLLRKDCIGLRKIDRLSQNAIKAPTRVVVEAIKKPFCNPNIMPDVTAPTEAGNTPHTAISI</sequence>